<feature type="chain" id="PRO_5032775439" evidence="1">
    <location>
        <begin position="27"/>
        <end position="307"/>
    </location>
</feature>
<accession>A0A849HUV1</accession>
<evidence type="ECO:0000259" key="2">
    <source>
        <dbReference type="Pfam" id="PF00149"/>
    </source>
</evidence>
<dbReference type="SUPFAM" id="SSF56300">
    <property type="entry name" value="Metallo-dependent phosphatases"/>
    <property type="match status" value="1"/>
</dbReference>
<keyword evidence="1" id="KW-0732">Signal</keyword>
<reference evidence="3 4" key="1">
    <citation type="submission" date="2020-04" db="EMBL/GenBank/DDBJ databases">
        <title>Enterovirga sp. isolate from soil.</title>
        <authorList>
            <person name="Chea S."/>
            <person name="Kim D.-U."/>
        </authorList>
    </citation>
    <scope>NUCLEOTIDE SEQUENCE [LARGE SCALE GENOMIC DNA]</scope>
    <source>
        <strain evidence="3 4">DB1703</strain>
    </source>
</reference>
<dbReference type="PANTHER" id="PTHR16509">
    <property type="match status" value="1"/>
</dbReference>
<dbReference type="GO" id="GO:0008663">
    <property type="term" value="F:2',3'-cyclic-nucleotide 2'-phosphodiesterase activity"/>
    <property type="evidence" value="ECO:0007669"/>
    <property type="project" value="TreeGrafter"/>
</dbReference>
<evidence type="ECO:0000313" key="3">
    <source>
        <dbReference type="EMBL" id="NNM71266.1"/>
    </source>
</evidence>
<organism evidence="3 4">
    <name type="scientific">Enterovirga aerilata</name>
    <dbReference type="NCBI Taxonomy" id="2730920"/>
    <lineage>
        <taxon>Bacteria</taxon>
        <taxon>Pseudomonadati</taxon>
        <taxon>Pseudomonadota</taxon>
        <taxon>Alphaproteobacteria</taxon>
        <taxon>Hyphomicrobiales</taxon>
        <taxon>Methylobacteriaceae</taxon>
        <taxon>Enterovirga</taxon>
    </lineage>
</organism>
<dbReference type="InterPro" id="IPR004843">
    <property type="entry name" value="Calcineurin-like_PHP"/>
</dbReference>
<sequence length="307" mass="34170">MLSRRTALGSALAATLATRFAGFAAAQDGAFRFGIVADPQYAPVPPNLASGRYYANSLWKMQEAVAELNRHDLKFVATLGDIIDRHWESFGHVLPVYDGLKHPKVFVLGNHDYEVGREFLRSVVRTVGMPNAYYDFAGGGYRFVVIDGNDVSTFAPPVGDPRRELAAERLARLKASGAPNAQSWNGSLSDEQFAWLQRTLDAARTARENVVVLGHYPVFPADKHNMWDSQRIVDLLTSYDNFVAYLCGHNHAGNYGEIGGRHFINFRGMVDTPTTTAYSIVEMHPDRLRIEGFGREESRSYAIRARA</sequence>
<proteinExistence type="predicted"/>
<dbReference type="InterPro" id="IPR006311">
    <property type="entry name" value="TAT_signal"/>
</dbReference>
<dbReference type="PROSITE" id="PS51318">
    <property type="entry name" value="TAT"/>
    <property type="match status" value="1"/>
</dbReference>
<dbReference type="Pfam" id="PF00149">
    <property type="entry name" value="Metallophos"/>
    <property type="match status" value="1"/>
</dbReference>
<gene>
    <name evidence="3" type="ORF">HJG44_02510</name>
</gene>
<name>A0A849HUV1_9HYPH</name>
<evidence type="ECO:0000313" key="4">
    <source>
        <dbReference type="Proteomes" id="UP000564885"/>
    </source>
</evidence>
<comment type="caution">
    <text evidence="3">The sequence shown here is derived from an EMBL/GenBank/DDBJ whole genome shotgun (WGS) entry which is preliminary data.</text>
</comment>
<dbReference type="GO" id="GO:0030145">
    <property type="term" value="F:manganese ion binding"/>
    <property type="evidence" value="ECO:0007669"/>
    <property type="project" value="TreeGrafter"/>
</dbReference>
<dbReference type="InterPro" id="IPR029052">
    <property type="entry name" value="Metallo-depent_PP-like"/>
</dbReference>
<dbReference type="RefSeq" id="WP_171216742.1">
    <property type="nucleotide sequence ID" value="NZ_JABEPP010000001.1"/>
</dbReference>
<dbReference type="PANTHER" id="PTHR16509:SF1">
    <property type="entry name" value="MANGANESE-DEPENDENT ADP-RIBOSE_CDP-ALCOHOL DIPHOSPHATASE"/>
    <property type="match status" value="1"/>
</dbReference>
<dbReference type="Gene3D" id="3.60.21.10">
    <property type="match status" value="1"/>
</dbReference>
<dbReference type="AlphaFoldDB" id="A0A849HUV1"/>
<keyword evidence="4" id="KW-1185">Reference proteome</keyword>
<dbReference type="EMBL" id="JABEPP010000001">
    <property type="protein sequence ID" value="NNM71266.1"/>
    <property type="molecule type" value="Genomic_DNA"/>
</dbReference>
<dbReference type="Proteomes" id="UP000564885">
    <property type="component" value="Unassembled WGS sequence"/>
</dbReference>
<protein>
    <submittedName>
        <fullName evidence="3">Phosphatase</fullName>
    </submittedName>
</protein>
<feature type="domain" description="Calcineurin-like phosphoesterase" evidence="2">
    <location>
        <begin position="32"/>
        <end position="252"/>
    </location>
</feature>
<dbReference type="GO" id="GO:0047631">
    <property type="term" value="F:ADP-ribose diphosphatase activity"/>
    <property type="evidence" value="ECO:0007669"/>
    <property type="project" value="TreeGrafter"/>
</dbReference>
<evidence type="ECO:0000256" key="1">
    <source>
        <dbReference type="SAM" id="SignalP"/>
    </source>
</evidence>
<feature type="signal peptide" evidence="1">
    <location>
        <begin position="1"/>
        <end position="26"/>
    </location>
</feature>
<dbReference type="GO" id="GO:0047734">
    <property type="term" value="F:CDP-glycerol diphosphatase activity"/>
    <property type="evidence" value="ECO:0007669"/>
    <property type="project" value="TreeGrafter"/>
</dbReference>